<evidence type="ECO:0000259" key="4">
    <source>
        <dbReference type="PROSITE" id="PS51084"/>
    </source>
</evidence>
<dbReference type="GO" id="GO:0003824">
    <property type="term" value="F:catalytic activity"/>
    <property type="evidence" value="ECO:0007669"/>
    <property type="project" value="InterPro"/>
</dbReference>
<gene>
    <name evidence="5" type="ORF">ENX03_03715</name>
</gene>
<dbReference type="PROSITE" id="PS00892">
    <property type="entry name" value="HIT_1"/>
    <property type="match status" value="1"/>
</dbReference>
<organism evidence="5">
    <name type="scientific">Leptospirillum ferriphilum</name>
    <dbReference type="NCBI Taxonomy" id="178606"/>
    <lineage>
        <taxon>Bacteria</taxon>
        <taxon>Pseudomonadati</taxon>
        <taxon>Nitrospirota</taxon>
        <taxon>Nitrospiria</taxon>
        <taxon>Nitrospirales</taxon>
        <taxon>Nitrospiraceae</taxon>
        <taxon>Leptospirillum</taxon>
    </lineage>
</organism>
<dbReference type="EMBL" id="DTMM01000077">
    <property type="protein sequence ID" value="HFT93047.1"/>
    <property type="molecule type" value="Genomic_DNA"/>
</dbReference>
<dbReference type="PROSITE" id="PS51084">
    <property type="entry name" value="HIT_2"/>
    <property type="match status" value="1"/>
</dbReference>
<protein>
    <submittedName>
        <fullName evidence="5">HIT domain-containing protein</fullName>
    </submittedName>
</protein>
<feature type="domain" description="HIT" evidence="4">
    <location>
        <begin position="7"/>
        <end position="118"/>
    </location>
</feature>
<dbReference type="Pfam" id="PF01230">
    <property type="entry name" value="HIT"/>
    <property type="match status" value="1"/>
</dbReference>
<dbReference type="PRINTS" id="PR00332">
    <property type="entry name" value="HISTRIAD"/>
</dbReference>
<dbReference type="PANTHER" id="PTHR23089">
    <property type="entry name" value="HISTIDINE TRIAD HIT PROTEIN"/>
    <property type="match status" value="1"/>
</dbReference>
<sequence length="118" mass="12744">MTEHACIFCQILTGKIPSKKILEEPDGMAIHDVNPQAPFHALVLSRTHVNDMAALMDRIGGEAEAGRLMQMAVRVAARAGLSENGYRLVINTGENGGQTVGHLHIHVLGGRQMLWPPG</sequence>
<dbReference type="InterPro" id="IPR001310">
    <property type="entry name" value="Histidine_triad_HIT"/>
</dbReference>
<feature type="short sequence motif" description="Histidine triad motif" evidence="2 3">
    <location>
        <begin position="102"/>
        <end position="106"/>
    </location>
</feature>
<reference evidence="5" key="1">
    <citation type="journal article" date="2020" name="mSystems">
        <title>Genome- and Community-Level Interaction Insights into Carbon Utilization and Element Cycling Functions of Hydrothermarchaeota in Hydrothermal Sediment.</title>
        <authorList>
            <person name="Zhou Z."/>
            <person name="Liu Y."/>
            <person name="Xu W."/>
            <person name="Pan J."/>
            <person name="Luo Z.H."/>
            <person name="Li M."/>
        </authorList>
    </citation>
    <scope>NUCLEOTIDE SEQUENCE [LARGE SCALE GENOMIC DNA]</scope>
    <source>
        <strain evidence="5">SpSt-902</strain>
    </source>
</reference>
<evidence type="ECO:0000256" key="1">
    <source>
        <dbReference type="PIRSR" id="PIRSR601310-1"/>
    </source>
</evidence>
<dbReference type="InterPro" id="IPR011146">
    <property type="entry name" value="HIT-like"/>
</dbReference>
<dbReference type="InterPro" id="IPR036265">
    <property type="entry name" value="HIT-like_sf"/>
</dbReference>
<evidence type="ECO:0000256" key="3">
    <source>
        <dbReference type="PROSITE-ProRule" id="PRU00464"/>
    </source>
</evidence>
<dbReference type="InterPro" id="IPR019808">
    <property type="entry name" value="Histidine_triad_CS"/>
</dbReference>
<dbReference type="AlphaFoldDB" id="A0A7C3LT61"/>
<proteinExistence type="predicted"/>
<name>A0A7C3LT61_9BACT</name>
<evidence type="ECO:0000256" key="2">
    <source>
        <dbReference type="PIRSR" id="PIRSR601310-3"/>
    </source>
</evidence>
<feature type="active site" description="Tele-AMP-histidine intermediate" evidence="1">
    <location>
        <position position="104"/>
    </location>
</feature>
<evidence type="ECO:0000313" key="5">
    <source>
        <dbReference type="EMBL" id="HFT93047.1"/>
    </source>
</evidence>
<comment type="caution">
    <text evidence="5">The sequence shown here is derived from an EMBL/GenBank/DDBJ whole genome shotgun (WGS) entry which is preliminary data.</text>
</comment>
<accession>A0A7C3LT61</accession>
<dbReference type="Gene3D" id="3.30.428.10">
    <property type="entry name" value="HIT-like"/>
    <property type="match status" value="1"/>
</dbReference>
<dbReference type="SUPFAM" id="SSF54197">
    <property type="entry name" value="HIT-like"/>
    <property type="match status" value="1"/>
</dbReference>